<dbReference type="PANTHER" id="PTHR43790">
    <property type="entry name" value="CARBOHYDRATE TRANSPORT ATP-BINDING PROTEIN MG119-RELATED"/>
    <property type="match status" value="1"/>
</dbReference>
<keyword evidence="8" id="KW-1278">Translocase</keyword>
<keyword evidence="12" id="KW-1185">Reference proteome</keyword>
<evidence type="ECO:0000259" key="10">
    <source>
        <dbReference type="PROSITE" id="PS50893"/>
    </source>
</evidence>
<dbReference type="GO" id="GO:0005524">
    <property type="term" value="F:ATP binding"/>
    <property type="evidence" value="ECO:0007669"/>
    <property type="project" value="UniProtKB-KW"/>
</dbReference>
<keyword evidence="2" id="KW-0813">Transport</keyword>
<dbReference type="Proteomes" id="UP000248706">
    <property type="component" value="Unassembled WGS sequence"/>
</dbReference>
<evidence type="ECO:0000313" key="11">
    <source>
        <dbReference type="EMBL" id="RAQ97631.1"/>
    </source>
</evidence>
<keyword evidence="9" id="KW-0472">Membrane</keyword>
<dbReference type="GO" id="GO:0005886">
    <property type="term" value="C:plasma membrane"/>
    <property type="evidence" value="ECO:0007669"/>
    <property type="project" value="UniProtKB-SubCell"/>
</dbReference>
<evidence type="ECO:0000256" key="9">
    <source>
        <dbReference type="ARBA" id="ARBA00023136"/>
    </source>
</evidence>
<dbReference type="AlphaFoldDB" id="A0A328VL94"/>
<dbReference type="Pfam" id="PF00005">
    <property type="entry name" value="ABC_tran"/>
    <property type="match status" value="2"/>
</dbReference>
<sequence length="488" mass="53797">MTRRFPGVTAVAEVDLDIYPGEVHVVAGENGAGKSTLMKILYQVERPDAGQIYLNGEPLSFHGPHYARALGIAMVHQEFALAPHLSVAENLFLGREPLRFGFIRRRRELAEARHLLEQVGLNLDPRRLVASLSVAEQQLVEIARAISFNARVLILDEPTATLTEQEIARLFEVIRQLTAQGVAVLYISHRLDEIFQIADRVTVMRDGRVVATLPRAELSEQKLVQLMVGRAITNLYPRPETHPGPVLLRVEGLSRRGLLHDCSFEVHAGEILGLAGLIGAGRSELARAVCGADPIDSGRILLDGQELHIRRPADAIRAGLAYVTEDRKREGLALDLGVDQNITLASLPVRLGLLLLRRERSVALHACQRLNIRTPSVRRKVRLLSGGNQQKVVVARWLETQARVIFFDEPARGIDVGAKAEMFALIGRLASEGRAIVLISSYLPELLNMCDRIAVMREGRIVGTLSRGQFSEERIIALATGASEVTIP</sequence>
<evidence type="ECO:0000313" key="12">
    <source>
        <dbReference type="Proteomes" id="UP000248706"/>
    </source>
</evidence>
<comment type="subcellular location">
    <subcellularLocation>
        <location evidence="1">Cell membrane</location>
        <topology evidence="1">Peripheral membrane protein</topology>
    </subcellularLocation>
</comment>
<evidence type="ECO:0000256" key="6">
    <source>
        <dbReference type="ARBA" id="ARBA00022741"/>
    </source>
</evidence>
<evidence type="ECO:0000256" key="2">
    <source>
        <dbReference type="ARBA" id="ARBA00022448"/>
    </source>
</evidence>
<dbReference type="InterPro" id="IPR050107">
    <property type="entry name" value="ABC_carbohydrate_import_ATPase"/>
</dbReference>
<comment type="caution">
    <text evidence="11">The sequence shown here is derived from an EMBL/GenBank/DDBJ whole genome shotgun (WGS) entry which is preliminary data.</text>
</comment>
<dbReference type="OrthoDB" id="9771863at2"/>
<dbReference type="PROSITE" id="PS50893">
    <property type="entry name" value="ABC_TRANSPORTER_2"/>
    <property type="match status" value="2"/>
</dbReference>
<evidence type="ECO:0000256" key="8">
    <source>
        <dbReference type="ARBA" id="ARBA00022967"/>
    </source>
</evidence>
<dbReference type="InterPro" id="IPR003439">
    <property type="entry name" value="ABC_transporter-like_ATP-bd"/>
</dbReference>
<evidence type="ECO:0000256" key="7">
    <source>
        <dbReference type="ARBA" id="ARBA00022840"/>
    </source>
</evidence>
<evidence type="ECO:0000256" key="3">
    <source>
        <dbReference type="ARBA" id="ARBA00022475"/>
    </source>
</evidence>
<keyword evidence="7 11" id="KW-0067">ATP-binding</keyword>
<dbReference type="InterPro" id="IPR017871">
    <property type="entry name" value="ABC_transporter-like_CS"/>
</dbReference>
<keyword evidence="5" id="KW-0677">Repeat</keyword>
<keyword evidence="3" id="KW-1003">Cell membrane</keyword>
<feature type="domain" description="ABC transporter" evidence="10">
    <location>
        <begin position="241"/>
        <end position="483"/>
    </location>
</feature>
<gene>
    <name evidence="11" type="ORF">A4R35_18985</name>
</gene>
<proteinExistence type="predicted"/>
<dbReference type="SUPFAM" id="SSF52540">
    <property type="entry name" value="P-loop containing nucleoside triphosphate hydrolases"/>
    <property type="match status" value="2"/>
</dbReference>
<organism evidence="11 12">
    <name type="scientific">Thermogemmatispora tikiterensis</name>
    <dbReference type="NCBI Taxonomy" id="1825093"/>
    <lineage>
        <taxon>Bacteria</taxon>
        <taxon>Bacillati</taxon>
        <taxon>Chloroflexota</taxon>
        <taxon>Ktedonobacteria</taxon>
        <taxon>Thermogemmatisporales</taxon>
        <taxon>Thermogemmatisporaceae</taxon>
        <taxon>Thermogemmatispora</taxon>
    </lineage>
</organism>
<feature type="domain" description="ABC transporter" evidence="10">
    <location>
        <begin position="2"/>
        <end position="231"/>
    </location>
</feature>
<dbReference type="SMART" id="SM00382">
    <property type="entry name" value="AAA"/>
    <property type="match status" value="2"/>
</dbReference>
<dbReference type="InterPro" id="IPR003593">
    <property type="entry name" value="AAA+_ATPase"/>
</dbReference>
<dbReference type="PROSITE" id="PS00211">
    <property type="entry name" value="ABC_TRANSPORTER_1"/>
    <property type="match status" value="1"/>
</dbReference>
<evidence type="ECO:0000256" key="4">
    <source>
        <dbReference type="ARBA" id="ARBA00022597"/>
    </source>
</evidence>
<reference evidence="11 12" key="1">
    <citation type="submission" date="2016-08" db="EMBL/GenBank/DDBJ databases">
        <title>Analysis of Carbohydrate Active Enzymes in Thermogemmatispora T81 Reveals Carbohydrate Degradation Ability.</title>
        <authorList>
            <person name="Tomazini A."/>
            <person name="Lal S."/>
            <person name="Stott M."/>
            <person name="Henrissat B."/>
            <person name="Polikarpov I."/>
            <person name="Sparling R."/>
            <person name="Levin D.B."/>
        </authorList>
    </citation>
    <scope>NUCLEOTIDE SEQUENCE [LARGE SCALE GENOMIC DNA]</scope>
    <source>
        <strain evidence="11 12">T81</strain>
    </source>
</reference>
<dbReference type="CDD" id="cd03215">
    <property type="entry name" value="ABC_Carb_Monos_II"/>
    <property type="match status" value="1"/>
</dbReference>
<dbReference type="CDD" id="cd03216">
    <property type="entry name" value="ABC_Carb_Monos_I"/>
    <property type="match status" value="1"/>
</dbReference>
<dbReference type="FunFam" id="3.40.50.300:FF:000127">
    <property type="entry name" value="Ribose import ATP-binding protein RbsA"/>
    <property type="match status" value="1"/>
</dbReference>
<dbReference type="Gene3D" id="3.40.50.300">
    <property type="entry name" value="P-loop containing nucleotide triphosphate hydrolases"/>
    <property type="match status" value="2"/>
</dbReference>
<evidence type="ECO:0000256" key="5">
    <source>
        <dbReference type="ARBA" id="ARBA00022737"/>
    </source>
</evidence>
<protein>
    <submittedName>
        <fullName evidence="11">D-xylose ABC transporter ATP-binding protein</fullName>
    </submittedName>
</protein>
<keyword evidence="6" id="KW-0547">Nucleotide-binding</keyword>
<dbReference type="InterPro" id="IPR027417">
    <property type="entry name" value="P-loop_NTPase"/>
</dbReference>
<accession>A0A328VL94</accession>
<name>A0A328VL94_9CHLR</name>
<dbReference type="EMBL" id="MCIF01000002">
    <property type="protein sequence ID" value="RAQ97631.1"/>
    <property type="molecule type" value="Genomic_DNA"/>
</dbReference>
<dbReference type="PANTHER" id="PTHR43790:SF3">
    <property type="entry name" value="D-ALLOSE IMPORT ATP-BINDING PROTEIN ALSA-RELATED"/>
    <property type="match status" value="1"/>
</dbReference>
<evidence type="ECO:0000256" key="1">
    <source>
        <dbReference type="ARBA" id="ARBA00004202"/>
    </source>
</evidence>
<keyword evidence="4" id="KW-0762">Sugar transport</keyword>
<dbReference type="GO" id="GO:0016887">
    <property type="term" value="F:ATP hydrolysis activity"/>
    <property type="evidence" value="ECO:0007669"/>
    <property type="project" value="InterPro"/>
</dbReference>